<evidence type="ECO:0000256" key="1">
    <source>
        <dbReference type="SAM" id="Phobius"/>
    </source>
</evidence>
<keyword evidence="1" id="KW-0472">Membrane</keyword>
<reference evidence="2 3" key="1">
    <citation type="submission" date="2014-04" db="EMBL/GenBank/DDBJ databases">
        <authorList>
            <consortium name="DOE Joint Genome Institute"/>
            <person name="Kuo A."/>
            <person name="Gay G."/>
            <person name="Dore J."/>
            <person name="Kohler A."/>
            <person name="Nagy L.G."/>
            <person name="Floudas D."/>
            <person name="Copeland A."/>
            <person name="Barry K.W."/>
            <person name="Cichocki N."/>
            <person name="Veneault-Fourrey C."/>
            <person name="LaButti K."/>
            <person name="Lindquist E.A."/>
            <person name="Lipzen A."/>
            <person name="Lundell T."/>
            <person name="Morin E."/>
            <person name="Murat C."/>
            <person name="Sun H."/>
            <person name="Tunlid A."/>
            <person name="Henrissat B."/>
            <person name="Grigoriev I.V."/>
            <person name="Hibbett D.S."/>
            <person name="Martin F."/>
            <person name="Nordberg H.P."/>
            <person name="Cantor M.N."/>
            <person name="Hua S.X."/>
        </authorList>
    </citation>
    <scope>NUCLEOTIDE SEQUENCE [LARGE SCALE GENOMIC DNA]</scope>
    <source>
        <strain evidence="3">h7</strain>
    </source>
</reference>
<accession>A0A0C3BLQ4</accession>
<evidence type="ECO:0000313" key="3">
    <source>
        <dbReference type="Proteomes" id="UP000053424"/>
    </source>
</evidence>
<dbReference type="AlphaFoldDB" id="A0A0C3BLQ4"/>
<evidence type="ECO:0000313" key="2">
    <source>
        <dbReference type="EMBL" id="KIM37615.1"/>
    </source>
</evidence>
<reference evidence="3" key="2">
    <citation type="submission" date="2015-01" db="EMBL/GenBank/DDBJ databases">
        <title>Evolutionary Origins and Diversification of the Mycorrhizal Mutualists.</title>
        <authorList>
            <consortium name="DOE Joint Genome Institute"/>
            <consortium name="Mycorrhizal Genomics Consortium"/>
            <person name="Kohler A."/>
            <person name="Kuo A."/>
            <person name="Nagy L.G."/>
            <person name="Floudas D."/>
            <person name="Copeland A."/>
            <person name="Barry K.W."/>
            <person name="Cichocki N."/>
            <person name="Veneault-Fourrey C."/>
            <person name="LaButti K."/>
            <person name="Lindquist E.A."/>
            <person name="Lipzen A."/>
            <person name="Lundell T."/>
            <person name="Morin E."/>
            <person name="Murat C."/>
            <person name="Riley R."/>
            <person name="Ohm R."/>
            <person name="Sun H."/>
            <person name="Tunlid A."/>
            <person name="Henrissat B."/>
            <person name="Grigoriev I.V."/>
            <person name="Hibbett D.S."/>
            <person name="Martin F."/>
        </authorList>
    </citation>
    <scope>NUCLEOTIDE SEQUENCE [LARGE SCALE GENOMIC DNA]</scope>
    <source>
        <strain evidence="3">h7</strain>
    </source>
</reference>
<dbReference type="EMBL" id="KN831796">
    <property type="protein sequence ID" value="KIM37615.1"/>
    <property type="molecule type" value="Genomic_DNA"/>
</dbReference>
<sequence length="115" mass="13648">MDFGLSAHHFFFFPVVPIFFSFFAPHTCPFDLLCTTLCCRFNLESRACSPCDVWDFFLLPTTYHYYYYMTCLYIHTYIFSGDLFVTYYLALGFFSVFFIDTTIHFFLLQMVVVLG</sequence>
<keyword evidence="3" id="KW-1185">Reference proteome</keyword>
<proteinExistence type="predicted"/>
<feature type="transmembrane region" description="Helical" evidence="1">
    <location>
        <begin position="65"/>
        <end position="85"/>
    </location>
</feature>
<feature type="transmembrane region" description="Helical" evidence="1">
    <location>
        <begin position="92"/>
        <end position="114"/>
    </location>
</feature>
<organism evidence="2 3">
    <name type="scientific">Hebeloma cylindrosporum</name>
    <dbReference type="NCBI Taxonomy" id="76867"/>
    <lineage>
        <taxon>Eukaryota</taxon>
        <taxon>Fungi</taxon>
        <taxon>Dikarya</taxon>
        <taxon>Basidiomycota</taxon>
        <taxon>Agaricomycotina</taxon>
        <taxon>Agaricomycetes</taxon>
        <taxon>Agaricomycetidae</taxon>
        <taxon>Agaricales</taxon>
        <taxon>Agaricineae</taxon>
        <taxon>Hymenogastraceae</taxon>
        <taxon>Hebeloma</taxon>
    </lineage>
</organism>
<feature type="transmembrane region" description="Helical" evidence="1">
    <location>
        <begin position="7"/>
        <end position="24"/>
    </location>
</feature>
<name>A0A0C3BLQ4_HEBCY</name>
<protein>
    <submittedName>
        <fullName evidence="2">Uncharacterized protein</fullName>
    </submittedName>
</protein>
<dbReference type="Proteomes" id="UP000053424">
    <property type="component" value="Unassembled WGS sequence"/>
</dbReference>
<keyword evidence="1" id="KW-1133">Transmembrane helix</keyword>
<gene>
    <name evidence="2" type="ORF">M413DRAFT_258334</name>
</gene>
<keyword evidence="1" id="KW-0812">Transmembrane</keyword>
<dbReference type="HOGENOM" id="CLU_2109345_0_0_1"/>